<dbReference type="EMBL" id="JAGGLV010000023">
    <property type="protein sequence ID" value="MBP2115091.1"/>
    <property type="molecule type" value="Genomic_DNA"/>
</dbReference>
<protein>
    <submittedName>
        <fullName evidence="2">2-dehydropantoate 2-reductase</fullName>
        <ecNumber evidence="2">1.1.1.169</ecNumber>
    </submittedName>
</protein>
<dbReference type="RefSeq" id="WP_209877978.1">
    <property type="nucleotide sequence ID" value="NZ_JAGGLV010000023.1"/>
</dbReference>
<sequence>MSAKQERILIFGAGVIGSIYAMKLMEAGFDVSLFARSDRFRSLQEKGLQYHDKGTVRSIPVKVIDTLENDDVYDYIFVTVRYDRAESALLALKDNQSPNIVTMTNSSIGFSSWRGIVGGRLLPAFPGFGGQIKDGVLYARFMPKFLVATSFGEVNGAVTQRVLKLAQVFQAAKLPYVIKKDMQAFLITHSVSDIALLGSLYGGNADPARTRKKARQITVTLKAYLRKIKQAGVAVDPPLFTIVPKLPSFILDVLFIAWLRTKMVKDMLLPDYANAANQEVVQLEKDLTKFLSMQNG</sequence>
<dbReference type="Proteomes" id="UP000773462">
    <property type="component" value="Unassembled WGS sequence"/>
</dbReference>
<gene>
    <name evidence="2" type="ORF">J2Z70_005276</name>
</gene>
<name>A0ABS4NYG2_9BACL</name>
<dbReference type="InterPro" id="IPR013332">
    <property type="entry name" value="KPR_N"/>
</dbReference>
<dbReference type="GO" id="GO:0008677">
    <property type="term" value="F:2-dehydropantoate 2-reductase activity"/>
    <property type="evidence" value="ECO:0007669"/>
    <property type="project" value="UniProtKB-EC"/>
</dbReference>
<dbReference type="SUPFAM" id="SSF51735">
    <property type="entry name" value="NAD(P)-binding Rossmann-fold domains"/>
    <property type="match status" value="1"/>
</dbReference>
<evidence type="ECO:0000259" key="1">
    <source>
        <dbReference type="Pfam" id="PF02558"/>
    </source>
</evidence>
<reference evidence="2 3" key="1">
    <citation type="submission" date="2021-03" db="EMBL/GenBank/DDBJ databases">
        <title>Genomic Encyclopedia of Type Strains, Phase IV (KMG-IV): sequencing the most valuable type-strain genomes for metagenomic binning, comparative biology and taxonomic classification.</title>
        <authorList>
            <person name="Goeker M."/>
        </authorList>
    </citation>
    <scope>NUCLEOTIDE SEQUENCE [LARGE SCALE GENOMIC DNA]</scope>
    <source>
        <strain evidence="2 3">DSM 101953</strain>
    </source>
</reference>
<keyword evidence="3" id="KW-1185">Reference proteome</keyword>
<comment type="caution">
    <text evidence="2">The sequence shown here is derived from an EMBL/GenBank/DDBJ whole genome shotgun (WGS) entry which is preliminary data.</text>
</comment>
<dbReference type="EC" id="1.1.1.169" evidence="2"/>
<dbReference type="InterPro" id="IPR036291">
    <property type="entry name" value="NAD(P)-bd_dom_sf"/>
</dbReference>
<accession>A0ABS4NYG2</accession>
<organism evidence="2 3">
    <name type="scientific">Paenibacillus silagei</name>
    <dbReference type="NCBI Taxonomy" id="1670801"/>
    <lineage>
        <taxon>Bacteria</taxon>
        <taxon>Bacillati</taxon>
        <taxon>Bacillota</taxon>
        <taxon>Bacilli</taxon>
        <taxon>Bacillales</taxon>
        <taxon>Paenibacillaceae</taxon>
        <taxon>Paenibacillus</taxon>
    </lineage>
</organism>
<feature type="domain" description="Ketopantoate reductase N-terminal" evidence="1">
    <location>
        <begin position="8"/>
        <end position="105"/>
    </location>
</feature>
<evidence type="ECO:0000313" key="3">
    <source>
        <dbReference type="Proteomes" id="UP000773462"/>
    </source>
</evidence>
<proteinExistence type="predicted"/>
<dbReference type="Pfam" id="PF02558">
    <property type="entry name" value="ApbA"/>
    <property type="match status" value="1"/>
</dbReference>
<dbReference type="Gene3D" id="3.40.50.720">
    <property type="entry name" value="NAD(P)-binding Rossmann-like Domain"/>
    <property type="match status" value="1"/>
</dbReference>
<keyword evidence="2" id="KW-0560">Oxidoreductase</keyword>
<evidence type="ECO:0000313" key="2">
    <source>
        <dbReference type="EMBL" id="MBP2115091.1"/>
    </source>
</evidence>